<dbReference type="Proteomes" id="UP000824596">
    <property type="component" value="Unassembled WGS sequence"/>
</dbReference>
<dbReference type="OrthoDB" id="2103474at2759"/>
<reference evidence="3" key="1">
    <citation type="submission" date="2021-09" db="EMBL/GenBank/DDBJ databases">
        <title>A high-quality genome of the endoparasitic fungus Hirsutella rhossiliensis with a comparison of Hirsutella genomes reveals transposable elements contributing to genome size variation.</title>
        <authorList>
            <person name="Lin R."/>
            <person name="Jiao Y."/>
            <person name="Sun X."/>
            <person name="Ling J."/>
            <person name="Xie B."/>
            <person name="Cheng X."/>
        </authorList>
    </citation>
    <scope>NUCLEOTIDE SEQUENCE</scope>
    <source>
        <strain evidence="3">HR02</strain>
    </source>
</reference>
<evidence type="ECO:0000256" key="1">
    <source>
        <dbReference type="SAM" id="MobiDB-lite"/>
    </source>
</evidence>
<organism evidence="3 4">
    <name type="scientific">Hirsutella rhossiliensis</name>
    <dbReference type="NCBI Taxonomy" id="111463"/>
    <lineage>
        <taxon>Eukaryota</taxon>
        <taxon>Fungi</taxon>
        <taxon>Dikarya</taxon>
        <taxon>Ascomycota</taxon>
        <taxon>Pezizomycotina</taxon>
        <taxon>Sordariomycetes</taxon>
        <taxon>Hypocreomycetidae</taxon>
        <taxon>Hypocreales</taxon>
        <taxon>Ophiocordycipitaceae</taxon>
        <taxon>Hirsutella</taxon>
    </lineage>
</organism>
<dbReference type="EMBL" id="JAIZPD010000010">
    <property type="protein sequence ID" value="KAH0960550.1"/>
    <property type="molecule type" value="Genomic_DNA"/>
</dbReference>
<keyword evidence="4" id="KW-1185">Reference proteome</keyword>
<keyword evidence="2" id="KW-0812">Transmembrane</keyword>
<dbReference type="Pfam" id="PF13430">
    <property type="entry name" value="DUF4112"/>
    <property type="match status" value="1"/>
</dbReference>
<gene>
    <name evidence="3" type="ORF">HRG_08705</name>
</gene>
<keyword evidence="2" id="KW-0472">Membrane</keyword>
<dbReference type="AlphaFoldDB" id="A0A9P8MSN0"/>
<dbReference type="RefSeq" id="XP_044718063.1">
    <property type="nucleotide sequence ID" value="XM_044867176.1"/>
</dbReference>
<proteinExistence type="predicted"/>
<sequence>MASLVAKVVSKKILGEGLQNKFGTEDPYFEHVPATRLDGRPTGKFKKRKKALPPGISEHDGKVLTKVKRRAYRLDLALCSFLGIRFGWGSVIGLVPAIGDALDTFMALMVFKTCCQVEGGLPNATKMYMIFNIALDFGIGLVPFLGDLADAAFKANSRNALLLEQHLREKGKKELRKSEEARVRGGGGGWFGRNQTRPHDIERGPDDDRHARAPATKGQRRGAR</sequence>
<protein>
    <submittedName>
        <fullName evidence="3">PH domain-containing protein</fullName>
    </submittedName>
</protein>
<feature type="compositionally biased region" description="Basic and acidic residues" evidence="1">
    <location>
        <begin position="197"/>
        <end position="211"/>
    </location>
</feature>
<feature type="region of interest" description="Disordered" evidence="1">
    <location>
        <begin position="173"/>
        <end position="224"/>
    </location>
</feature>
<name>A0A9P8MSN0_9HYPO</name>
<feature type="transmembrane region" description="Helical" evidence="2">
    <location>
        <begin position="76"/>
        <end position="99"/>
    </location>
</feature>
<comment type="caution">
    <text evidence="3">The sequence shown here is derived from an EMBL/GenBank/DDBJ whole genome shotgun (WGS) entry which is preliminary data.</text>
</comment>
<dbReference type="PANTHER" id="PTHR35519:SF2">
    <property type="entry name" value="PH DOMAIN PROTEIN"/>
    <property type="match status" value="1"/>
</dbReference>
<accession>A0A9P8MSN0</accession>
<dbReference type="InterPro" id="IPR025187">
    <property type="entry name" value="DUF4112"/>
</dbReference>
<evidence type="ECO:0000313" key="3">
    <source>
        <dbReference type="EMBL" id="KAH0960550.1"/>
    </source>
</evidence>
<keyword evidence="2" id="KW-1133">Transmembrane helix</keyword>
<evidence type="ECO:0000313" key="4">
    <source>
        <dbReference type="Proteomes" id="UP000824596"/>
    </source>
</evidence>
<evidence type="ECO:0000256" key="2">
    <source>
        <dbReference type="SAM" id="Phobius"/>
    </source>
</evidence>
<feature type="compositionally biased region" description="Basic and acidic residues" evidence="1">
    <location>
        <begin position="173"/>
        <end position="183"/>
    </location>
</feature>
<dbReference type="PANTHER" id="PTHR35519">
    <property type="entry name" value="MEMBRANE PROTEINS"/>
    <property type="match status" value="1"/>
</dbReference>
<feature type="transmembrane region" description="Helical" evidence="2">
    <location>
        <begin position="127"/>
        <end position="149"/>
    </location>
</feature>
<dbReference type="GeneID" id="68357834"/>